<dbReference type="Pfam" id="PF26639">
    <property type="entry name" value="Het-6_barrel"/>
    <property type="match status" value="1"/>
</dbReference>
<reference evidence="2" key="1">
    <citation type="journal article" date="2020" name="Stud. Mycol.">
        <title>101 Dothideomycetes genomes: a test case for predicting lifestyles and emergence of pathogens.</title>
        <authorList>
            <person name="Haridas S."/>
            <person name="Albert R."/>
            <person name="Binder M."/>
            <person name="Bloem J."/>
            <person name="Labutti K."/>
            <person name="Salamov A."/>
            <person name="Andreopoulos B."/>
            <person name="Baker S."/>
            <person name="Barry K."/>
            <person name="Bills G."/>
            <person name="Bluhm B."/>
            <person name="Cannon C."/>
            <person name="Castanera R."/>
            <person name="Culley D."/>
            <person name="Daum C."/>
            <person name="Ezra D."/>
            <person name="Gonzalez J."/>
            <person name="Henrissat B."/>
            <person name="Kuo A."/>
            <person name="Liang C."/>
            <person name="Lipzen A."/>
            <person name="Lutzoni F."/>
            <person name="Magnuson J."/>
            <person name="Mondo S."/>
            <person name="Nolan M."/>
            <person name="Ohm R."/>
            <person name="Pangilinan J."/>
            <person name="Park H.-J."/>
            <person name="Ramirez L."/>
            <person name="Alfaro M."/>
            <person name="Sun H."/>
            <person name="Tritt A."/>
            <person name="Yoshinaga Y."/>
            <person name="Zwiers L.-H."/>
            <person name="Turgeon B."/>
            <person name="Goodwin S."/>
            <person name="Spatafora J."/>
            <person name="Crous P."/>
            <person name="Grigoriev I."/>
        </authorList>
    </citation>
    <scope>NUCLEOTIDE SEQUENCE</scope>
    <source>
        <strain evidence="2">CBS 121167</strain>
    </source>
</reference>
<sequence length="631" mass="71524">METNQDEPYRQLLPKMIRLLRINPDTSGPEAGSLQEVRLDEAPPYYAFSHCWGNQDHNISIQIGRRKFFVCADLAAGIRRLQELASKNSALDSPVEHVWIDTICINQGDIPERSSQVRHMEDIYTRAVRTLVWLGPGFDSSPLAWDLVDTIYSVFRSQHPTATALDDIPVKLYSASAHAESGLPDWTSAHWLYLKQLFKLGWFSRTWVVQEVILSAQDPVILHGQQLFPWHRLEWAASWLRRNGYARLAQIPEEILNVDTMGLLRRSQTRWPLDALMSITQIKFHATDQRDKIYGLLGLAVESRDPSSLPAALIPDYSISTKQTYLRVARYLLEYNRSLAILTRTRGTSGSLTRRRRRHDFNDFPSWLPDWSDFTVYNRDIRRSLSWIDYSDVSKPPCLGFPEHFNASAGLQLKLHRSPDNLVLRVDGMRVDKVVQIIPMNKEDVSDAEFSQTFKPTMLCACEAALPLLAENDISAWASRFVKATTAEQHLLGGRDWEQCFRDGLAFLCEILSDNTDPISLLLPNKDESVDQLRRLSEGGDSEQYAALARNFCFNRSFLVTSAGRMGIGPSDAQVGDTVAVIPGGGVPYVLRKQETGWLFVGESYVHGIMNGEAIQECSKGDIQQEILDIR</sequence>
<evidence type="ECO:0000259" key="1">
    <source>
        <dbReference type="Pfam" id="PF06985"/>
    </source>
</evidence>
<dbReference type="PANTHER" id="PTHR24148:SF64">
    <property type="entry name" value="HETEROKARYON INCOMPATIBILITY DOMAIN-CONTAINING PROTEIN"/>
    <property type="match status" value="1"/>
</dbReference>
<evidence type="ECO:0000313" key="2">
    <source>
        <dbReference type="EMBL" id="KAF2147077.1"/>
    </source>
</evidence>
<dbReference type="OrthoDB" id="5386682at2759"/>
<dbReference type="EMBL" id="ML995474">
    <property type="protein sequence ID" value="KAF2147077.1"/>
    <property type="molecule type" value="Genomic_DNA"/>
</dbReference>
<dbReference type="AlphaFoldDB" id="A0A6A6BW18"/>
<dbReference type="InterPro" id="IPR052895">
    <property type="entry name" value="HetReg/Transcr_Mod"/>
</dbReference>
<dbReference type="RefSeq" id="XP_033402785.1">
    <property type="nucleotide sequence ID" value="XM_033539528.1"/>
</dbReference>
<name>A0A6A6BW18_9PEZI</name>
<dbReference type="Pfam" id="PF06985">
    <property type="entry name" value="HET"/>
    <property type="match status" value="1"/>
</dbReference>
<feature type="domain" description="Heterokaryon incompatibility" evidence="1">
    <location>
        <begin position="45"/>
        <end position="211"/>
    </location>
</feature>
<gene>
    <name evidence="2" type="ORF">K452DRAFT_282062</name>
</gene>
<dbReference type="Proteomes" id="UP000799438">
    <property type="component" value="Unassembled WGS sequence"/>
</dbReference>
<proteinExistence type="predicted"/>
<accession>A0A6A6BW18</accession>
<keyword evidence="3" id="KW-1185">Reference proteome</keyword>
<dbReference type="GeneID" id="54297024"/>
<dbReference type="PANTHER" id="PTHR24148">
    <property type="entry name" value="ANKYRIN REPEAT DOMAIN-CONTAINING PROTEIN 39 HOMOLOG-RELATED"/>
    <property type="match status" value="1"/>
</dbReference>
<protein>
    <recommendedName>
        <fullName evidence="1">Heterokaryon incompatibility domain-containing protein</fullName>
    </recommendedName>
</protein>
<organism evidence="2 3">
    <name type="scientific">Aplosporella prunicola CBS 121167</name>
    <dbReference type="NCBI Taxonomy" id="1176127"/>
    <lineage>
        <taxon>Eukaryota</taxon>
        <taxon>Fungi</taxon>
        <taxon>Dikarya</taxon>
        <taxon>Ascomycota</taxon>
        <taxon>Pezizomycotina</taxon>
        <taxon>Dothideomycetes</taxon>
        <taxon>Dothideomycetes incertae sedis</taxon>
        <taxon>Botryosphaeriales</taxon>
        <taxon>Aplosporellaceae</taxon>
        <taxon>Aplosporella</taxon>
    </lineage>
</organism>
<evidence type="ECO:0000313" key="3">
    <source>
        <dbReference type="Proteomes" id="UP000799438"/>
    </source>
</evidence>
<dbReference type="InterPro" id="IPR010730">
    <property type="entry name" value="HET"/>
</dbReference>